<protein>
    <submittedName>
        <fullName evidence="2">Uncharacterized protein</fullName>
    </submittedName>
</protein>
<reference evidence="2 3" key="1">
    <citation type="journal article" date="2016" name="Sci. Rep.">
        <title>The genome sequence of the outbreeding globe artichoke constructed de novo incorporating a phase-aware low-pass sequencing strategy of F1 progeny.</title>
        <authorList>
            <person name="Scaglione D."/>
            <person name="Reyes-Chin-Wo S."/>
            <person name="Acquadro A."/>
            <person name="Froenicke L."/>
            <person name="Portis E."/>
            <person name="Beitel C."/>
            <person name="Tirone M."/>
            <person name="Mauro R."/>
            <person name="Lo Monaco A."/>
            <person name="Mauromicale G."/>
            <person name="Faccioli P."/>
            <person name="Cattivelli L."/>
            <person name="Rieseberg L."/>
            <person name="Michelmore R."/>
            <person name="Lanteri S."/>
        </authorList>
    </citation>
    <scope>NUCLEOTIDE SEQUENCE [LARGE SCALE GENOMIC DNA]</scope>
    <source>
        <strain evidence="2">2C</strain>
    </source>
</reference>
<proteinExistence type="predicted"/>
<gene>
    <name evidence="2" type="ORF">Ccrd_010048</name>
</gene>
<sequence>MTLYCYASSLNSVFMAYPGALNSLYAFVVWIASYALVAIIGLFQLSTFIGNSIFNRGGWEDIERSRYSERDYGLHTFSKWKVTLSSYSVKVELLNLFSYCQTTYRTSLYQHFEAARQTIHTVKSDSASKKINHPVMEELGLGPNGDLMQHLEEKVKTEELEYYIEDHCLVFDRNGVKMD</sequence>
<dbReference type="EMBL" id="LEKV01000086">
    <property type="protein sequence ID" value="KVI11540.1"/>
    <property type="molecule type" value="Genomic_DNA"/>
</dbReference>
<comment type="caution">
    <text evidence="2">The sequence shown here is derived from an EMBL/GenBank/DDBJ whole genome shotgun (WGS) entry which is preliminary data.</text>
</comment>
<evidence type="ECO:0000256" key="1">
    <source>
        <dbReference type="SAM" id="Phobius"/>
    </source>
</evidence>
<accession>A0A103YLU6</accession>
<evidence type="ECO:0000313" key="3">
    <source>
        <dbReference type="Proteomes" id="UP000243975"/>
    </source>
</evidence>
<keyword evidence="1" id="KW-1133">Transmembrane helix</keyword>
<dbReference type="STRING" id="59895.A0A103YLU6"/>
<keyword evidence="1" id="KW-0812">Transmembrane</keyword>
<feature type="transmembrane region" description="Helical" evidence="1">
    <location>
        <begin position="24"/>
        <end position="43"/>
    </location>
</feature>
<keyword evidence="3" id="KW-1185">Reference proteome</keyword>
<dbReference type="Proteomes" id="UP000243975">
    <property type="component" value="Unassembled WGS sequence"/>
</dbReference>
<evidence type="ECO:0000313" key="2">
    <source>
        <dbReference type="EMBL" id="KVI11540.1"/>
    </source>
</evidence>
<keyword evidence="1" id="KW-0472">Membrane</keyword>
<name>A0A103YLU6_CYNCS</name>
<organism evidence="2 3">
    <name type="scientific">Cynara cardunculus var. scolymus</name>
    <name type="common">Globe artichoke</name>
    <name type="synonym">Cynara scolymus</name>
    <dbReference type="NCBI Taxonomy" id="59895"/>
    <lineage>
        <taxon>Eukaryota</taxon>
        <taxon>Viridiplantae</taxon>
        <taxon>Streptophyta</taxon>
        <taxon>Embryophyta</taxon>
        <taxon>Tracheophyta</taxon>
        <taxon>Spermatophyta</taxon>
        <taxon>Magnoliopsida</taxon>
        <taxon>eudicotyledons</taxon>
        <taxon>Gunneridae</taxon>
        <taxon>Pentapetalae</taxon>
        <taxon>asterids</taxon>
        <taxon>campanulids</taxon>
        <taxon>Asterales</taxon>
        <taxon>Asteraceae</taxon>
        <taxon>Carduoideae</taxon>
        <taxon>Cardueae</taxon>
        <taxon>Carduinae</taxon>
        <taxon>Cynara</taxon>
    </lineage>
</organism>
<dbReference type="AlphaFoldDB" id="A0A103YLU6"/>
<dbReference type="Gramene" id="KVI11540">
    <property type="protein sequence ID" value="KVI11540"/>
    <property type="gene ID" value="Ccrd_010048"/>
</dbReference>